<dbReference type="AlphaFoldDB" id="A0A7W3U1B4"/>
<evidence type="ECO:0000313" key="2">
    <source>
        <dbReference type="Proteomes" id="UP000518255"/>
    </source>
</evidence>
<comment type="caution">
    <text evidence="1">The sequence shown here is derived from an EMBL/GenBank/DDBJ whole genome shotgun (WGS) entry which is preliminary data.</text>
</comment>
<dbReference type="Proteomes" id="UP000518255">
    <property type="component" value="Unassembled WGS sequence"/>
</dbReference>
<dbReference type="EMBL" id="JACIUY010000064">
    <property type="protein sequence ID" value="MBB1086825.1"/>
    <property type="molecule type" value="Genomic_DNA"/>
</dbReference>
<evidence type="ECO:0000313" key="1">
    <source>
        <dbReference type="EMBL" id="MBB1086825.1"/>
    </source>
</evidence>
<name>A0A7W3U1B4_9LACO</name>
<reference evidence="1 2" key="1">
    <citation type="submission" date="2020-07" db="EMBL/GenBank/DDBJ databases">
        <title>Description of Limosilactobacillus balticus sp. nov., Limosilactobacillus agrestis sp. nov., Limosilactobacillus albertensis sp. nov., Limosilactobacillus rudii sp. nov., Limosilactobacillus fastidiosus sp. nov., five novel Limosilactobacillus species isolated from the vertebrate gastrointestinal tract, and proposal of 6 subspecies of Limosilactobacillus reuteri adapted to the gastrointestinal tract of specific vertebrate hosts.</title>
        <authorList>
            <person name="Li F."/>
            <person name="Cheng C."/>
            <person name="Zheng J."/>
            <person name="Quevedo R.M."/>
            <person name="Li J."/>
            <person name="Roos S."/>
            <person name="Gaenzle M.G."/>
            <person name="Walter J."/>
        </authorList>
    </citation>
    <scope>NUCLEOTIDE SEQUENCE [LARGE SCALE GENOMIC DNA]</scope>
    <source>
        <strain evidence="1 2">WF-MA3-C</strain>
    </source>
</reference>
<proteinExistence type="predicted"/>
<protein>
    <submittedName>
        <fullName evidence="1">Septum site-determining protein MinC</fullName>
    </submittedName>
</protein>
<sequence>MKLKDFLETDNFYTLTNSAKLLYLYLNAYKDKDNLVYCSKLIANMTSTTYKEFNELKDNNLIKFDEYSVPVEIVEGCN</sequence>
<accession>A0A7W3U1B4</accession>
<gene>
    <name evidence="1" type="ORF">H5R63_08555</name>
</gene>
<organism evidence="1 2">
    <name type="scientific">Limosilactobacillus fastidiosus</name>
    <dbReference type="NCBI Taxonomy" id="2759855"/>
    <lineage>
        <taxon>Bacteria</taxon>
        <taxon>Bacillati</taxon>
        <taxon>Bacillota</taxon>
        <taxon>Bacilli</taxon>
        <taxon>Lactobacillales</taxon>
        <taxon>Lactobacillaceae</taxon>
        <taxon>Limosilactobacillus</taxon>
    </lineage>
</organism>
<dbReference type="RefSeq" id="WP_182581681.1">
    <property type="nucleotide sequence ID" value="NZ_JACIUY010000064.1"/>
</dbReference>